<evidence type="ECO:0000313" key="10">
    <source>
        <dbReference type="Proteomes" id="UP000603453"/>
    </source>
</evidence>
<dbReference type="InterPro" id="IPR008271">
    <property type="entry name" value="Ser/Thr_kinase_AS"/>
</dbReference>
<keyword evidence="2" id="KW-0723">Serine/threonine-protein kinase</keyword>
<organism evidence="9 10">
    <name type="scientific">Mucor saturninus</name>
    <dbReference type="NCBI Taxonomy" id="64648"/>
    <lineage>
        <taxon>Eukaryota</taxon>
        <taxon>Fungi</taxon>
        <taxon>Fungi incertae sedis</taxon>
        <taxon>Mucoromycota</taxon>
        <taxon>Mucoromycotina</taxon>
        <taxon>Mucoromycetes</taxon>
        <taxon>Mucorales</taxon>
        <taxon>Mucorineae</taxon>
        <taxon>Mucoraceae</taxon>
        <taxon>Mucor</taxon>
    </lineage>
</organism>
<dbReference type="SUPFAM" id="SSF56112">
    <property type="entry name" value="Protein kinase-like (PK-like)"/>
    <property type="match status" value="1"/>
</dbReference>
<feature type="region of interest" description="Disordered" evidence="7">
    <location>
        <begin position="451"/>
        <end position="513"/>
    </location>
</feature>
<dbReference type="PANTHER" id="PTHR44167">
    <property type="entry name" value="OVARIAN-SPECIFIC SERINE/THREONINE-PROTEIN KINASE LOK-RELATED"/>
    <property type="match status" value="1"/>
</dbReference>
<evidence type="ECO:0000259" key="8">
    <source>
        <dbReference type="PROSITE" id="PS50011"/>
    </source>
</evidence>
<dbReference type="OrthoDB" id="10020333at2759"/>
<feature type="region of interest" description="Disordered" evidence="7">
    <location>
        <begin position="1"/>
        <end position="35"/>
    </location>
</feature>
<proteinExistence type="predicted"/>
<dbReference type="GO" id="GO:0005524">
    <property type="term" value="F:ATP binding"/>
    <property type="evidence" value="ECO:0007669"/>
    <property type="project" value="UniProtKB-KW"/>
</dbReference>
<feature type="region of interest" description="Disordered" evidence="7">
    <location>
        <begin position="285"/>
        <end position="326"/>
    </location>
</feature>
<name>A0A8H7V139_9FUNG</name>
<protein>
    <recommendedName>
        <fullName evidence="1">non-specific serine/threonine protein kinase</fullName>
        <ecNumber evidence="1">2.7.11.1</ecNumber>
    </recommendedName>
</protein>
<feature type="region of interest" description="Disordered" evidence="7">
    <location>
        <begin position="88"/>
        <end position="125"/>
    </location>
</feature>
<dbReference type="SMART" id="SM00220">
    <property type="entry name" value="S_TKc"/>
    <property type="match status" value="1"/>
</dbReference>
<dbReference type="Proteomes" id="UP000603453">
    <property type="component" value="Unassembled WGS sequence"/>
</dbReference>
<feature type="non-terminal residue" evidence="9">
    <location>
        <position position="1"/>
    </location>
</feature>
<dbReference type="CDD" id="cd14019">
    <property type="entry name" value="STKc_Cdc7"/>
    <property type="match status" value="1"/>
</dbReference>
<dbReference type="InterPro" id="IPR011009">
    <property type="entry name" value="Kinase-like_dom_sf"/>
</dbReference>
<dbReference type="InterPro" id="IPR000719">
    <property type="entry name" value="Prot_kinase_dom"/>
</dbReference>
<dbReference type="Gene3D" id="3.30.200.20">
    <property type="entry name" value="Phosphorylase Kinase, domain 1"/>
    <property type="match status" value="1"/>
</dbReference>
<feature type="compositionally biased region" description="Polar residues" evidence="7">
    <location>
        <begin position="11"/>
        <end position="22"/>
    </location>
</feature>
<feature type="compositionally biased region" description="Polar residues" evidence="7">
    <location>
        <begin position="285"/>
        <end position="318"/>
    </location>
</feature>
<keyword evidence="10" id="KW-1185">Reference proteome</keyword>
<keyword evidence="6" id="KW-0067">ATP-binding</keyword>
<dbReference type="GO" id="GO:0044773">
    <property type="term" value="P:mitotic DNA damage checkpoint signaling"/>
    <property type="evidence" value="ECO:0007669"/>
    <property type="project" value="TreeGrafter"/>
</dbReference>
<keyword evidence="5" id="KW-0418">Kinase</keyword>
<dbReference type="GO" id="GO:0005634">
    <property type="term" value="C:nucleus"/>
    <property type="evidence" value="ECO:0007669"/>
    <property type="project" value="TreeGrafter"/>
</dbReference>
<evidence type="ECO:0000256" key="1">
    <source>
        <dbReference type="ARBA" id="ARBA00012513"/>
    </source>
</evidence>
<feature type="domain" description="Protein kinase" evidence="8">
    <location>
        <begin position="600"/>
        <end position="946"/>
    </location>
</feature>
<accession>A0A8H7V139</accession>
<evidence type="ECO:0000256" key="7">
    <source>
        <dbReference type="SAM" id="MobiDB-lite"/>
    </source>
</evidence>
<feature type="region of interest" description="Disordered" evidence="7">
    <location>
        <begin position="235"/>
        <end position="264"/>
    </location>
</feature>
<dbReference type="GO" id="GO:0004674">
    <property type="term" value="F:protein serine/threonine kinase activity"/>
    <property type="evidence" value="ECO:0007669"/>
    <property type="project" value="UniProtKB-KW"/>
</dbReference>
<feature type="compositionally biased region" description="Polar residues" evidence="7">
    <location>
        <begin position="94"/>
        <end position="125"/>
    </location>
</feature>
<reference evidence="9" key="1">
    <citation type="submission" date="2020-12" db="EMBL/GenBank/DDBJ databases">
        <title>Metabolic potential, ecology and presence of endohyphal bacteria is reflected in genomic diversity of Mucoromycotina.</title>
        <authorList>
            <person name="Muszewska A."/>
            <person name="Okrasinska A."/>
            <person name="Steczkiewicz K."/>
            <person name="Drgas O."/>
            <person name="Orlowska M."/>
            <person name="Perlinska-Lenart U."/>
            <person name="Aleksandrzak-Piekarczyk T."/>
            <person name="Szatraj K."/>
            <person name="Zielenkiewicz U."/>
            <person name="Pilsyk S."/>
            <person name="Malc E."/>
            <person name="Mieczkowski P."/>
            <person name="Kruszewska J.S."/>
            <person name="Biernat P."/>
            <person name="Pawlowska J."/>
        </authorList>
    </citation>
    <scope>NUCLEOTIDE SEQUENCE</scope>
    <source>
        <strain evidence="9">WA0000017839</strain>
    </source>
</reference>
<feature type="region of interest" description="Disordered" evidence="7">
    <location>
        <begin position="359"/>
        <end position="421"/>
    </location>
</feature>
<comment type="caution">
    <text evidence="9">The sequence shown here is derived from an EMBL/GenBank/DDBJ whole genome shotgun (WGS) entry which is preliminary data.</text>
</comment>
<evidence type="ECO:0000256" key="4">
    <source>
        <dbReference type="ARBA" id="ARBA00022741"/>
    </source>
</evidence>
<evidence type="ECO:0000256" key="6">
    <source>
        <dbReference type="ARBA" id="ARBA00022840"/>
    </source>
</evidence>
<dbReference type="PROSITE" id="PS00108">
    <property type="entry name" value="PROTEIN_KINASE_ST"/>
    <property type="match status" value="1"/>
</dbReference>
<dbReference type="Gene3D" id="1.10.510.10">
    <property type="entry name" value="Transferase(Phosphotransferase) domain 1"/>
    <property type="match status" value="1"/>
</dbReference>
<keyword evidence="3" id="KW-0808">Transferase</keyword>
<dbReference type="EC" id="2.7.11.1" evidence="1"/>
<dbReference type="EMBL" id="JAEPRD010000053">
    <property type="protein sequence ID" value="KAG2203270.1"/>
    <property type="molecule type" value="Genomic_DNA"/>
</dbReference>
<dbReference type="Pfam" id="PF00069">
    <property type="entry name" value="Pkinase"/>
    <property type="match status" value="2"/>
</dbReference>
<feature type="compositionally biased region" description="Basic and acidic residues" evidence="7">
    <location>
        <begin position="382"/>
        <end position="398"/>
    </location>
</feature>
<dbReference type="PANTHER" id="PTHR44167:SF23">
    <property type="entry name" value="CDC7 KINASE, ISOFORM A-RELATED"/>
    <property type="match status" value="1"/>
</dbReference>
<evidence type="ECO:0000313" key="9">
    <source>
        <dbReference type="EMBL" id="KAG2203270.1"/>
    </source>
</evidence>
<gene>
    <name evidence="9" type="ORF">INT47_000190</name>
</gene>
<evidence type="ECO:0000256" key="2">
    <source>
        <dbReference type="ARBA" id="ARBA00022527"/>
    </source>
</evidence>
<dbReference type="PROSITE" id="PS50011">
    <property type="entry name" value="PROTEIN_KINASE_DOM"/>
    <property type="match status" value="1"/>
</dbReference>
<keyword evidence="4" id="KW-0547">Nucleotide-binding</keyword>
<evidence type="ECO:0000256" key="5">
    <source>
        <dbReference type="ARBA" id="ARBA00022777"/>
    </source>
</evidence>
<feature type="compositionally biased region" description="Basic and acidic residues" evidence="7">
    <location>
        <begin position="465"/>
        <end position="492"/>
    </location>
</feature>
<dbReference type="AlphaFoldDB" id="A0A8H7V139"/>
<sequence>RGIPIVIPGSKYSSPRRNTKQTNLRHEIPSSPFNMPSLKNETSLLEVYDSFADACFQSHYNHSMLNDDARYNVLEFYKSEVCPSDNEPPLCSPAESSTFESKVPELQSSRKTTFKLPSSTLSEENNPFDSHFLEYKPTPQHGNYKHTSQTAKQNDHHLSGFSDISSIQESFLTTTQNSAINPSQEFSVDLERHSTVVSTYKPDSSSIKESDIASPEEFDIASIQNTVTNMTRQSDLISTQEPNSDLIQQSESPQSGTNSMQESNTDLSQELYMSMPKKVNAKFTQESGLHSPKESNINSPQESNQKMSSGIDTGSIQKTDPKLTQEDHMDMSRAFDITKESDITLDQGSNTDAILDHKNDLPTPPPSQNTACLSPIYSGNQKDSEKLDNANSVDKPELEAITPPKISTSNKRKSNTEPTPIVKRLTRNQKKLLEEVVPEVIKVTAPVRRSMRGSGKGLESSLDLTGDKSMGKKVEKEAPLELRRGRSSKRDTTIVIQEQKTEKSSKKMPVKTQCKAQIPVESSVIATSTDAASTDATSTNATGTTAISTDVTTTANIGPVTEKKSKENNTAKAYKKKIQERDRQEIDAIFEEFPTLSRYYELIERAGRGTFSKVYKARDLLADEYMEVDQGDMVTKTDDNLVAVKLIFDISSPVRVANEIHFLTILRSSPCITPLITAFRHERYTYVVLPYIDFDHFDTFFLDMTMADVKSYISQLLIGLRGVHEKGIIHRDVKPGNFLYSNKTKLGYLADFGLAQKEVIYIYIYIYDIEIGRKTYFIMFWTNIDDFQTRSEDGHYMYDRRPAFQGGRSGTKGFRAPEVMLKYLNQTTAIDIWAVGVLLLIILSGRYPFFNPEDDSDAIMEFAHLFGMKNLREFSQHYGRTIKTNIPAIPEEEMNIELLCREMNNDNIKKWDDEDFLQAIDLMKHCLVLIHTKRYTAKEALDHPFLRQ</sequence>
<feature type="compositionally biased region" description="Polar residues" evidence="7">
    <location>
        <begin position="368"/>
        <end position="381"/>
    </location>
</feature>
<evidence type="ECO:0000256" key="3">
    <source>
        <dbReference type="ARBA" id="ARBA00022679"/>
    </source>
</evidence>